<dbReference type="InterPro" id="IPR036735">
    <property type="entry name" value="NGN_dom_sf"/>
</dbReference>
<gene>
    <name evidence="6" type="ORF">IDSA_01075</name>
</gene>
<dbReference type="GO" id="GO:0005829">
    <property type="term" value="C:cytosol"/>
    <property type="evidence" value="ECO:0007669"/>
    <property type="project" value="TreeGrafter"/>
</dbReference>
<keyword evidence="7" id="KW-1185">Reference proteome</keyword>
<dbReference type="SUPFAM" id="SSF50104">
    <property type="entry name" value="Translation proteins SH3-like domain"/>
    <property type="match status" value="1"/>
</dbReference>
<evidence type="ECO:0000259" key="5">
    <source>
        <dbReference type="SMART" id="SM00739"/>
    </source>
</evidence>
<dbReference type="NCBIfam" id="TIGR01955">
    <property type="entry name" value="RfaH"/>
    <property type="match status" value="1"/>
</dbReference>
<dbReference type="InterPro" id="IPR043425">
    <property type="entry name" value="NusG-like"/>
</dbReference>
<dbReference type="CDD" id="cd06091">
    <property type="entry name" value="KOW_NusG"/>
    <property type="match status" value="1"/>
</dbReference>
<proteinExistence type="predicted"/>
<dbReference type="EMBL" id="JPER01000001">
    <property type="protein sequence ID" value="KFZ31351.1"/>
    <property type="molecule type" value="Genomic_DNA"/>
</dbReference>
<comment type="caution">
    <text evidence="6">The sequence shown here is derived from an EMBL/GenBank/DDBJ whole genome shotgun (WGS) entry which is preliminary data.</text>
</comment>
<evidence type="ECO:0000259" key="4">
    <source>
        <dbReference type="SMART" id="SM00738"/>
    </source>
</evidence>
<dbReference type="PANTHER" id="PTHR30265:SF7">
    <property type="entry name" value="TRANSCRIPTION ANTITERMINATION PROTEIN RFAH"/>
    <property type="match status" value="1"/>
</dbReference>
<dbReference type="Pfam" id="PF00467">
    <property type="entry name" value="KOW"/>
    <property type="match status" value="1"/>
</dbReference>
<dbReference type="STRING" id="435908.IDSA_01075"/>
<organism evidence="6 7">
    <name type="scientific">Pseudidiomarina salinarum</name>
    <dbReference type="NCBI Taxonomy" id="435908"/>
    <lineage>
        <taxon>Bacteria</taxon>
        <taxon>Pseudomonadati</taxon>
        <taxon>Pseudomonadota</taxon>
        <taxon>Gammaproteobacteria</taxon>
        <taxon>Alteromonadales</taxon>
        <taxon>Idiomarinaceae</taxon>
        <taxon>Pseudidiomarina</taxon>
    </lineage>
</organism>
<evidence type="ECO:0000256" key="2">
    <source>
        <dbReference type="ARBA" id="ARBA00023015"/>
    </source>
</evidence>
<name>A0A094JFQ2_9GAMM</name>
<keyword evidence="2" id="KW-0805">Transcription regulation</keyword>
<evidence type="ECO:0000313" key="7">
    <source>
        <dbReference type="Proteomes" id="UP000054363"/>
    </source>
</evidence>
<dbReference type="InterPro" id="IPR006645">
    <property type="entry name" value="NGN-like_dom"/>
</dbReference>
<dbReference type="CDD" id="cd09892">
    <property type="entry name" value="NGN_SP_RfaH"/>
    <property type="match status" value="1"/>
</dbReference>
<reference evidence="6 7" key="1">
    <citation type="submission" date="2014-06" db="EMBL/GenBank/DDBJ databases">
        <title>The draft genome sequence of Idiomarina salinarum ISL-52.</title>
        <authorList>
            <person name="Du J."/>
            <person name="Shao Z."/>
        </authorList>
    </citation>
    <scope>NUCLEOTIDE SEQUENCE [LARGE SCALE GENOMIC DNA]</scope>
    <source>
        <strain evidence="6 7">ISL-52</strain>
    </source>
</reference>
<dbReference type="SMART" id="SM00739">
    <property type="entry name" value="KOW"/>
    <property type="match status" value="1"/>
</dbReference>
<dbReference type="SUPFAM" id="SSF82679">
    <property type="entry name" value="N-utilization substance G protein NusG, N-terminal domain"/>
    <property type="match status" value="1"/>
</dbReference>
<dbReference type="Gene3D" id="3.30.70.940">
    <property type="entry name" value="NusG, N-terminal domain"/>
    <property type="match status" value="1"/>
</dbReference>
<evidence type="ECO:0008006" key="8">
    <source>
        <dbReference type="Google" id="ProtNLM"/>
    </source>
</evidence>
<keyword evidence="3" id="KW-0804">Transcription</keyword>
<sequence length="173" mass="19589">MTKAETTVKWYLVRSKPRQERRALANLKNQDITTFFPEITLTKLRRGKRTPVTEPLFPGYLFVQLDDYEGKFHKIRSTYGVTKMILFGGQPATVPDAMVDELKQISKTNELLKQPLSEGAVQPGDQVEISDGPFAGFIAKVVQLDGDSRCIVLLDLLQKEVRASFVYAQLRKV</sequence>
<dbReference type="AlphaFoldDB" id="A0A094JFQ2"/>
<dbReference type="InterPro" id="IPR010215">
    <property type="entry name" value="Transcription_antiterm_RfaH"/>
</dbReference>
<dbReference type="GO" id="GO:0006354">
    <property type="term" value="P:DNA-templated transcription elongation"/>
    <property type="evidence" value="ECO:0007669"/>
    <property type="project" value="InterPro"/>
</dbReference>
<dbReference type="SMART" id="SM00738">
    <property type="entry name" value="NGN"/>
    <property type="match status" value="1"/>
</dbReference>
<dbReference type="PANTHER" id="PTHR30265">
    <property type="entry name" value="RHO-INTERACTING TRANSCRIPTION TERMINATION FACTOR NUSG"/>
    <property type="match status" value="1"/>
</dbReference>
<dbReference type="Proteomes" id="UP000054363">
    <property type="component" value="Unassembled WGS sequence"/>
</dbReference>
<evidence type="ECO:0000313" key="6">
    <source>
        <dbReference type="EMBL" id="KFZ31351.1"/>
    </source>
</evidence>
<feature type="domain" description="KOW" evidence="5">
    <location>
        <begin position="120"/>
        <end position="147"/>
    </location>
</feature>
<dbReference type="NCBIfam" id="NF006534">
    <property type="entry name" value="PRK09014.1"/>
    <property type="match status" value="1"/>
</dbReference>
<dbReference type="Pfam" id="PF02357">
    <property type="entry name" value="NusG"/>
    <property type="match status" value="1"/>
</dbReference>
<dbReference type="RefSeq" id="WP_034773645.1">
    <property type="nucleotide sequence ID" value="NZ_JPER01000001.1"/>
</dbReference>
<dbReference type="GO" id="GO:0031564">
    <property type="term" value="P:transcription antitermination"/>
    <property type="evidence" value="ECO:0007669"/>
    <property type="project" value="UniProtKB-KW"/>
</dbReference>
<dbReference type="InterPro" id="IPR008991">
    <property type="entry name" value="Translation_prot_SH3-like_sf"/>
</dbReference>
<keyword evidence="1" id="KW-0889">Transcription antitermination</keyword>
<evidence type="ECO:0000256" key="1">
    <source>
        <dbReference type="ARBA" id="ARBA00022814"/>
    </source>
</evidence>
<dbReference type="eggNOG" id="COG0250">
    <property type="taxonomic scope" value="Bacteria"/>
</dbReference>
<evidence type="ECO:0000256" key="3">
    <source>
        <dbReference type="ARBA" id="ARBA00023163"/>
    </source>
</evidence>
<dbReference type="InterPro" id="IPR005824">
    <property type="entry name" value="KOW"/>
</dbReference>
<dbReference type="OrthoDB" id="9790639at2"/>
<accession>A0A094JFQ2</accession>
<protein>
    <recommendedName>
        <fullName evidence="8">Transcription antitermination protein RfaH</fullName>
    </recommendedName>
</protein>
<feature type="domain" description="NusG-like N-terminal" evidence="4">
    <location>
        <begin position="7"/>
        <end position="106"/>
    </location>
</feature>